<dbReference type="PROSITE" id="PS51257">
    <property type="entry name" value="PROKAR_LIPOPROTEIN"/>
    <property type="match status" value="1"/>
</dbReference>
<dbReference type="PANTHER" id="PTHR37833">
    <property type="entry name" value="LIPOPROTEIN-RELATED"/>
    <property type="match status" value="1"/>
</dbReference>
<dbReference type="InterPro" id="IPR011467">
    <property type="entry name" value="DUF1573"/>
</dbReference>
<sequence>MCRFMYELKTVIRKLFIACFLCLFLISCKDAKTDAIISLLQKWDGKEILFPKSPIFTIKGKDTILYPILDEYKILTYVDSIGCTSCKLKLSQWKEFMALVDSVKSESIQFLYFFYPKRSADVCQLLRAEDFDYPICIDEQDSLNKLNDFPSEIAFQTFLLDKNNRVLAIGNPIHNSKIKEIYLKIIQGGEVKLDGEKNVIQTKVNVDKSVISLGHFDWQKKQKASFVLKNIGKSLLVIQDVNTSCGCTEVTYSKEPVRPGDSILLNVSYKAETPGSFNKTITVYCNANSSPIVLRITGDAE</sequence>
<accession>A0A415AP46</accession>
<name>A0A415AP46_9BACE</name>
<comment type="caution">
    <text evidence="1">The sequence shown here is derived from an EMBL/GenBank/DDBJ whole genome shotgun (WGS) entry which is preliminary data.</text>
</comment>
<dbReference type="Gene3D" id="3.40.30.10">
    <property type="entry name" value="Glutaredoxin"/>
    <property type="match status" value="1"/>
</dbReference>
<reference evidence="1 2" key="1">
    <citation type="journal article" date="2019" name="Science, e1252229">
        <title>Invertible promoters mediate bacterial phase variation, antibiotic resistance, and host adaptation in the gut.</title>
        <authorList>
            <person name="Jiang X."/>
            <person name="Hall A.B."/>
            <person name="Arthur T.D."/>
            <person name="Plichta D.R."/>
            <person name="Covington C.T."/>
            <person name="Poyet M."/>
            <person name="Crothers J."/>
            <person name="Moses P.L."/>
            <person name="Tolonen A.C."/>
            <person name="Vlamakis H."/>
            <person name="Alm E.J."/>
            <person name="Xavier R.J."/>
        </authorList>
    </citation>
    <scope>NUCLEOTIDE SEQUENCE [LARGE SCALE GENOMIC DNA]</scope>
    <source>
        <strain evidence="2">bf_0095</strain>
    </source>
</reference>
<dbReference type="Pfam" id="PF07610">
    <property type="entry name" value="DUF1573"/>
    <property type="match status" value="1"/>
</dbReference>
<evidence type="ECO:0000313" key="2">
    <source>
        <dbReference type="Proteomes" id="UP000291191"/>
    </source>
</evidence>
<dbReference type="AlphaFoldDB" id="A0A415AP46"/>
<protein>
    <submittedName>
        <fullName evidence="1">DUF1573 domain-containing protein</fullName>
    </submittedName>
</protein>
<dbReference type="OrthoDB" id="1449040at2"/>
<dbReference type="Gene3D" id="2.60.40.10">
    <property type="entry name" value="Immunoglobulins"/>
    <property type="match status" value="1"/>
</dbReference>
<gene>
    <name evidence="1" type="ORF">EAJ06_15450</name>
</gene>
<keyword evidence="2" id="KW-1185">Reference proteome</keyword>
<dbReference type="EMBL" id="RCXO01000020">
    <property type="protein sequence ID" value="RYT79085.1"/>
    <property type="molecule type" value="Genomic_DNA"/>
</dbReference>
<dbReference type="PANTHER" id="PTHR37833:SF1">
    <property type="entry name" value="SIGNAL PEPTIDE PROTEIN"/>
    <property type="match status" value="1"/>
</dbReference>
<evidence type="ECO:0000313" key="1">
    <source>
        <dbReference type="EMBL" id="RYT79085.1"/>
    </source>
</evidence>
<dbReference type="InterPro" id="IPR013783">
    <property type="entry name" value="Ig-like_fold"/>
</dbReference>
<proteinExistence type="predicted"/>
<dbReference type="Proteomes" id="UP000291191">
    <property type="component" value="Unassembled WGS sequence"/>
</dbReference>
<organism evidence="1 2">
    <name type="scientific">Bacteroides intestinalis</name>
    <dbReference type="NCBI Taxonomy" id="329854"/>
    <lineage>
        <taxon>Bacteria</taxon>
        <taxon>Pseudomonadati</taxon>
        <taxon>Bacteroidota</taxon>
        <taxon>Bacteroidia</taxon>
        <taxon>Bacteroidales</taxon>
        <taxon>Bacteroidaceae</taxon>
        <taxon>Bacteroides</taxon>
    </lineage>
</organism>